<feature type="chain" id="PRO_5017542001" evidence="2">
    <location>
        <begin position="22"/>
        <end position="170"/>
    </location>
</feature>
<feature type="signal peptide" evidence="2">
    <location>
        <begin position="1"/>
        <end position="21"/>
    </location>
</feature>
<dbReference type="OrthoDB" id="8687931at2"/>
<comment type="caution">
    <text evidence="3">The sequence shown here is derived from an EMBL/GenBank/DDBJ whole genome shotgun (WGS) entry which is preliminary data.</text>
</comment>
<keyword evidence="4" id="KW-1185">Reference proteome</keyword>
<sequence length="170" mass="16753">MLKKFVLLLALLVATLSTAFAGTVDVNTADQATLQSLKGIGPVKSKAIIDERTKNGPFKDANDLAQRVKGLGAKSVTKLETEGLTVGGSSTPPTAAAGKHEKAAPATSANAAQPPAKATAPAKTAAATPSATTATAAATAAPASNAKPAKSHKKNKKDKTKAAASAASGA</sequence>
<dbReference type="GO" id="GO:0015628">
    <property type="term" value="P:protein secretion by the type II secretion system"/>
    <property type="evidence" value="ECO:0007669"/>
    <property type="project" value="TreeGrafter"/>
</dbReference>
<dbReference type="PANTHER" id="PTHR21180">
    <property type="entry name" value="ENDONUCLEASE/EXONUCLEASE/PHOSPHATASE FAMILY DOMAIN-CONTAINING PROTEIN 1"/>
    <property type="match status" value="1"/>
</dbReference>
<dbReference type="InterPro" id="IPR051675">
    <property type="entry name" value="Endo/Exo/Phosphatase_dom_1"/>
</dbReference>
<name>A0A3D8JYR9_9BURK</name>
<protein>
    <submittedName>
        <fullName evidence="3">Helix-hairpin-helix domain-containing protein</fullName>
    </submittedName>
</protein>
<reference evidence="3 4" key="1">
    <citation type="submission" date="2018-08" db="EMBL/GenBank/DDBJ databases">
        <title>Paraburkholderia sp. DHOM06 isolated from forest soil.</title>
        <authorList>
            <person name="Gao Z.-H."/>
            <person name="Qiu L.-H."/>
        </authorList>
    </citation>
    <scope>NUCLEOTIDE SEQUENCE [LARGE SCALE GENOMIC DNA]</scope>
    <source>
        <strain evidence="3 4">DHOM06</strain>
    </source>
</reference>
<feature type="region of interest" description="Disordered" evidence="1">
    <location>
        <begin position="79"/>
        <end position="170"/>
    </location>
</feature>
<keyword evidence="2" id="KW-0732">Signal</keyword>
<feature type="compositionally biased region" description="Low complexity" evidence="1">
    <location>
        <begin position="104"/>
        <end position="148"/>
    </location>
</feature>
<organism evidence="3 4">
    <name type="scientific">Trinickia dinghuensis</name>
    <dbReference type="NCBI Taxonomy" id="2291023"/>
    <lineage>
        <taxon>Bacteria</taxon>
        <taxon>Pseudomonadati</taxon>
        <taxon>Pseudomonadota</taxon>
        <taxon>Betaproteobacteria</taxon>
        <taxon>Burkholderiales</taxon>
        <taxon>Burkholderiaceae</taxon>
        <taxon>Trinickia</taxon>
    </lineage>
</organism>
<dbReference type="AlphaFoldDB" id="A0A3D8JYR9"/>
<dbReference type="RefSeq" id="WP_115534488.1">
    <property type="nucleotide sequence ID" value="NZ_QRGA01000008.1"/>
</dbReference>
<proteinExistence type="predicted"/>
<dbReference type="Proteomes" id="UP000256838">
    <property type="component" value="Unassembled WGS sequence"/>
</dbReference>
<dbReference type="SUPFAM" id="SSF47781">
    <property type="entry name" value="RuvA domain 2-like"/>
    <property type="match status" value="1"/>
</dbReference>
<evidence type="ECO:0000256" key="1">
    <source>
        <dbReference type="SAM" id="MobiDB-lite"/>
    </source>
</evidence>
<feature type="compositionally biased region" description="Basic residues" evidence="1">
    <location>
        <begin position="149"/>
        <end position="159"/>
    </location>
</feature>
<evidence type="ECO:0000313" key="3">
    <source>
        <dbReference type="EMBL" id="RDU97962.1"/>
    </source>
</evidence>
<dbReference type="Gene3D" id="1.10.150.280">
    <property type="entry name" value="AF1531-like domain"/>
    <property type="match status" value="1"/>
</dbReference>
<accession>A0A3D8JYR9</accession>
<dbReference type="PANTHER" id="PTHR21180:SF32">
    <property type="entry name" value="ENDONUCLEASE_EXONUCLEASE_PHOSPHATASE FAMILY DOMAIN-CONTAINING PROTEIN 1"/>
    <property type="match status" value="1"/>
</dbReference>
<dbReference type="Pfam" id="PF12836">
    <property type="entry name" value="HHH_3"/>
    <property type="match status" value="1"/>
</dbReference>
<dbReference type="InterPro" id="IPR010994">
    <property type="entry name" value="RuvA_2-like"/>
</dbReference>
<dbReference type="GO" id="GO:0015627">
    <property type="term" value="C:type II protein secretion system complex"/>
    <property type="evidence" value="ECO:0007669"/>
    <property type="project" value="TreeGrafter"/>
</dbReference>
<dbReference type="EMBL" id="QRGA01000008">
    <property type="protein sequence ID" value="RDU97962.1"/>
    <property type="molecule type" value="Genomic_DNA"/>
</dbReference>
<gene>
    <name evidence="3" type="ORF">DWV00_15630</name>
</gene>
<evidence type="ECO:0000256" key="2">
    <source>
        <dbReference type="SAM" id="SignalP"/>
    </source>
</evidence>
<evidence type="ECO:0000313" key="4">
    <source>
        <dbReference type="Proteomes" id="UP000256838"/>
    </source>
</evidence>